<feature type="compositionally biased region" description="Polar residues" evidence="2">
    <location>
        <begin position="603"/>
        <end position="617"/>
    </location>
</feature>
<organism evidence="4 5">
    <name type="scientific">Cyprinus carpio carpio</name>
    <dbReference type="NCBI Taxonomy" id="630221"/>
    <lineage>
        <taxon>Eukaryota</taxon>
        <taxon>Metazoa</taxon>
        <taxon>Chordata</taxon>
        <taxon>Craniata</taxon>
        <taxon>Vertebrata</taxon>
        <taxon>Euteleostomi</taxon>
        <taxon>Actinopterygii</taxon>
        <taxon>Neopterygii</taxon>
        <taxon>Teleostei</taxon>
        <taxon>Ostariophysi</taxon>
        <taxon>Cypriniformes</taxon>
        <taxon>Cyprinidae</taxon>
        <taxon>Cyprininae</taxon>
        <taxon>Cyprinus</taxon>
    </lineage>
</organism>
<dbReference type="CDD" id="cd14011">
    <property type="entry name" value="PK_SCY1_like"/>
    <property type="match status" value="1"/>
</dbReference>
<feature type="compositionally biased region" description="Basic and acidic residues" evidence="2">
    <location>
        <begin position="483"/>
        <end position="493"/>
    </location>
</feature>
<dbReference type="SUPFAM" id="SSF56112">
    <property type="entry name" value="Protein kinase-like (PK-like)"/>
    <property type="match status" value="1"/>
</dbReference>
<feature type="compositionally biased region" description="Polar residues" evidence="2">
    <location>
        <begin position="496"/>
        <end position="511"/>
    </location>
</feature>
<dbReference type="Proteomes" id="UP001108240">
    <property type="component" value="Unplaced"/>
</dbReference>
<dbReference type="PROSITE" id="PS50011">
    <property type="entry name" value="PROTEIN_KINASE_DOM"/>
    <property type="match status" value="1"/>
</dbReference>
<dbReference type="Gene3D" id="1.25.10.10">
    <property type="entry name" value="Leucine-rich Repeat Variant"/>
    <property type="match status" value="1"/>
</dbReference>
<comment type="similarity">
    <text evidence="1">Belongs to the protein kinase superfamily.</text>
</comment>
<dbReference type="SUPFAM" id="SSF48371">
    <property type="entry name" value="ARM repeat"/>
    <property type="match status" value="1"/>
</dbReference>
<sequence length="726" mass="80668">MVHGNLCAENIILNKSGAWKIMGFDFSISSSNPSDAEPKYVCKEWDPNLSPLCLPNPEYVAPEYILSISCDVASDMYSLGVLIHAMFNEGKPVFKVNKQDIFKSFSRQLDQLSHLSPGVLSQIPEEVRDHVKMLLNVTSNLRPDADQMTKIPFFDDVGAMTLQYFDSLFQRDNLQKSQFYRGLPKVLPKLPKRVVIYRILPALTSEFVNPDMVPFVLPNVLLIAEECTKEEYVRLVLPDLTPVFKQQEPVQILLIFLQKMDLLLTKTPPEDIKNSVLPMVYRAVEAPSTQIQELCLNIIPTFANLIEYPSMKNALIPRIKSACLQTSSLAVRVNSLVCLGKILEYLDKWFVIDEILPFLQQIPSKEPAVLMGILGIYKCTFTHKKLGIPKEHLAGKSLPHLVSLSIDNNLNLNQFNSFMAVIKEMLNRMEAEHKTKLEQLHIMQEQQRSLNITNHMNQSEETKNTPSPATQVRNVSLTLEEKQRLAKEQEQAAKLRSQQPLAPQSIKPATTTPQVTHTLYRALIRNLLSLSLMDFFFVCEYNMHFLSLVLEPSGPTMGGMGTMGISNGFNSPMGFQTGGMGMGMRPAAPGLYGGMATTTSTPNFNALTQNQNQSHPSKPTDMSALDSLFTSSKPKVSMNQMAPKPAPGAIAPSPWLSQFGTGQPSQTAPMQATPMGMTGVQGGFGMQANPFFNPQNFSQPVASSTMNTGMIKQSASVNNDLKDLFG</sequence>
<keyword evidence="5" id="KW-1185">Reference proteome</keyword>
<dbReference type="InterPro" id="IPR011989">
    <property type="entry name" value="ARM-like"/>
</dbReference>
<reference evidence="4" key="1">
    <citation type="submission" date="2025-08" db="UniProtKB">
        <authorList>
            <consortium name="Ensembl"/>
        </authorList>
    </citation>
    <scope>IDENTIFICATION</scope>
</reference>
<proteinExistence type="inferred from homology"/>
<dbReference type="Pfam" id="PF00069">
    <property type="entry name" value="Pkinase"/>
    <property type="match status" value="1"/>
</dbReference>
<dbReference type="InterPro" id="IPR051177">
    <property type="entry name" value="CIK-Related_Protein"/>
</dbReference>
<dbReference type="GO" id="GO:0005524">
    <property type="term" value="F:ATP binding"/>
    <property type="evidence" value="ECO:0007669"/>
    <property type="project" value="InterPro"/>
</dbReference>
<protein>
    <submittedName>
        <fullName evidence="4">SCY1 like pseudokinase 2</fullName>
    </submittedName>
</protein>
<dbReference type="PANTHER" id="PTHR12984:SF6">
    <property type="entry name" value="SCY1-LIKE PROTEIN 2"/>
    <property type="match status" value="1"/>
</dbReference>
<dbReference type="InterPro" id="IPR000719">
    <property type="entry name" value="Prot_kinase_dom"/>
</dbReference>
<feature type="region of interest" description="Disordered" evidence="2">
    <location>
        <begin position="603"/>
        <end position="622"/>
    </location>
</feature>
<accession>A0A9J8BAD8</accession>
<evidence type="ECO:0000256" key="1">
    <source>
        <dbReference type="ARBA" id="ARBA00038349"/>
    </source>
</evidence>
<dbReference type="GO" id="GO:0004672">
    <property type="term" value="F:protein kinase activity"/>
    <property type="evidence" value="ECO:0007669"/>
    <property type="project" value="InterPro"/>
</dbReference>
<evidence type="ECO:0000259" key="3">
    <source>
        <dbReference type="PROSITE" id="PS50011"/>
    </source>
</evidence>
<name>A0A9J8BAD8_CYPCA</name>
<dbReference type="GeneTree" id="ENSGT00880000138031"/>
<evidence type="ECO:0000313" key="4">
    <source>
        <dbReference type="Ensembl" id="ENSCCRP00000151551.1"/>
    </source>
</evidence>
<dbReference type="FunFam" id="1.25.10.10:FF:000189">
    <property type="entry name" value="SCY1-like pseudokinase 2"/>
    <property type="match status" value="1"/>
</dbReference>
<feature type="domain" description="Protein kinase" evidence="3">
    <location>
        <begin position="1"/>
        <end position="154"/>
    </location>
</feature>
<evidence type="ECO:0000313" key="5">
    <source>
        <dbReference type="Proteomes" id="UP001108240"/>
    </source>
</evidence>
<dbReference type="Gene3D" id="1.10.510.10">
    <property type="entry name" value="Transferase(Phosphotransferase) domain 1"/>
    <property type="match status" value="1"/>
</dbReference>
<reference evidence="4" key="2">
    <citation type="submission" date="2025-09" db="UniProtKB">
        <authorList>
            <consortium name="Ensembl"/>
        </authorList>
    </citation>
    <scope>IDENTIFICATION</scope>
</reference>
<dbReference type="AlphaFoldDB" id="A0A9J8BAD8"/>
<evidence type="ECO:0000256" key="2">
    <source>
        <dbReference type="SAM" id="MobiDB-lite"/>
    </source>
</evidence>
<dbReference type="InterPro" id="IPR011009">
    <property type="entry name" value="Kinase-like_dom_sf"/>
</dbReference>
<dbReference type="InterPro" id="IPR016024">
    <property type="entry name" value="ARM-type_fold"/>
</dbReference>
<dbReference type="PANTHER" id="PTHR12984">
    <property type="entry name" value="SCY1-RELATED S/T PROTEIN KINASE-LIKE"/>
    <property type="match status" value="1"/>
</dbReference>
<dbReference type="Ensembl" id="ENSCCRT00000123163.1">
    <property type="protein sequence ID" value="ENSCCRP00000151551.1"/>
    <property type="gene ID" value="ENSCCRG00000031107.2"/>
</dbReference>
<feature type="region of interest" description="Disordered" evidence="2">
    <location>
        <begin position="483"/>
        <end position="511"/>
    </location>
</feature>